<evidence type="ECO:0000313" key="4">
    <source>
        <dbReference type="Proteomes" id="UP000291822"/>
    </source>
</evidence>
<evidence type="ECO:0000313" key="3">
    <source>
        <dbReference type="EMBL" id="TCI06118.1"/>
    </source>
</evidence>
<evidence type="ECO:0000259" key="2">
    <source>
        <dbReference type="Pfam" id="PF14534"/>
    </source>
</evidence>
<reference evidence="3 4" key="1">
    <citation type="submission" date="2019-02" db="EMBL/GenBank/DDBJ databases">
        <title>Dyella amyloliquefaciens sp. nov., isolated from forest soil.</title>
        <authorList>
            <person name="Gao Z.-H."/>
            <person name="Qiu L.-H."/>
        </authorList>
    </citation>
    <scope>NUCLEOTIDE SEQUENCE [LARGE SCALE GENOMIC DNA]</scope>
    <source>
        <strain evidence="3 4">KACC 12747</strain>
    </source>
</reference>
<dbReference type="EMBL" id="SJTG01000007">
    <property type="protein sequence ID" value="TCI06118.1"/>
    <property type="molecule type" value="Genomic_DNA"/>
</dbReference>
<feature type="chain" id="PRO_5020369918" evidence="1">
    <location>
        <begin position="23"/>
        <end position="161"/>
    </location>
</feature>
<sequence>MRHSARSTFALALICVSLNLLAANGPTPNGPHETEKTAEGAKAVDDHWLRAEVNGDTDFLSHFLLPGYRSVNANGSAISREHIIAGAAKNKDSDKAKQEVAAWMKANPTETAVALHGDIAVVSFYDPALGPDKGVRSSDVLIYEDGAWHAMYSQHSVVRKD</sequence>
<dbReference type="RefSeq" id="WP_131152545.1">
    <property type="nucleotide sequence ID" value="NZ_SJTG01000007.1"/>
</dbReference>
<dbReference type="Proteomes" id="UP000291822">
    <property type="component" value="Unassembled WGS sequence"/>
</dbReference>
<dbReference type="InterPro" id="IPR027843">
    <property type="entry name" value="DUF4440"/>
</dbReference>
<keyword evidence="1" id="KW-0732">Signal</keyword>
<dbReference type="Pfam" id="PF14534">
    <property type="entry name" value="DUF4440"/>
    <property type="match status" value="1"/>
</dbReference>
<protein>
    <submittedName>
        <fullName evidence="3">Nuclear transport factor 2 family protein</fullName>
    </submittedName>
</protein>
<dbReference type="InterPro" id="IPR032710">
    <property type="entry name" value="NTF2-like_dom_sf"/>
</dbReference>
<proteinExistence type="predicted"/>
<comment type="caution">
    <text evidence="3">The sequence shown here is derived from an EMBL/GenBank/DDBJ whole genome shotgun (WGS) entry which is preliminary data.</text>
</comment>
<dbReference type="Gene3D" id="3.10.450.50">
    <property type="match status" value="1"/>
</dbReference>
<accession>A0A4V2NKU2</accession>
<gene>
    <name evidence="3" type="ORF">EZM97_34885</name>
</gene>
<evidence type="ECO:0000256" key="1">
    <source>
        <dbReference type="SAM" id="SignalP"/>
    </source>
</evidence>
<name>A0A4V2NKU2_9GAMM</name>
<organism evidence="3 4">
    <name type="scientific">Dyella soli</name>
    <dbReference type="NCBI Taxonomy" id="522319"/>
    <lineage>
        <taxon>Bacteria</taxon>
        <taxon>Pseudomonadati</taxon>
        <taxon>Pseudomonadota</taxon>
        <taxon>Gammaproteobacteria</taxon>
        <taxon>Lysobacterales</taxon>
        <taxon>Rhodanobacteraceae</taxon>
        <taxon>Dyella</taxon>
    </lineage>
</organism>
<dbReference type="AlphaFoldDB" id="A0A4V2NKU2"/>
<feature type="signal peptide" evidence="1">
    <location>
        <begin position="1"/>
        <end position="22"/>
    </location>
</feature>
<feature type="domain" description="DUF4440" evidence="2">
    <location>
        <begin position="43"/>
        <end position="149"/>
    </location>
</feature>
<dbReference type="SUPFAM" id="SSF54427">
    <property type="entry name" value="NTF2-like"/>
    <property type="match status" value="1"/>
</dbReference>
<keyword evidence="4" id="KW-1185">Reference proteome</keyword>